<dbReference type="Pfam" id="PF02358">
    <property type="entry name" value="Trehalose_PPase"/>
    <property type="match status" value="1"/>
</dbReference>
<reference evidence="5 6" key="1">
    <citation type="submission" date="2020-03" db="EMBL/GenBank/DDBJ databases">
        <authorList>
            <person name="Zhu W."/>
        </authorList>
    </citation>
    <scope>NUCLEOTIDE SEQUENCE [LARGE SCALE GENOMIC DNA]</scope>
    <source>
        <strain evidence="5 6">323-1</strain>
    </source>
</reference>
<comment type="function">
    <text evidence="4">Removes the phosphate from trehalose 6-phosphate to produce free trehalose.</text>
</comment>
<comment type="pathway">
    <text evidence="1 4">Glycan biosynthesis; trehalose biosynthesis.</text>
</comment>
<dbReference type="InterPro" id="IPR023214">
    <property type="entry name" value="HAD_sf"/>
</dbReference>
<dbReference type="EMBL" id="CP049801">
    <property type="protein sequence ID" value="QIO05838.1"/>
    <property type="molecule type" value="Genomic_DNA"/>
</dbReference>
<dbReference type="UniPathway" id="UPA00299"/>
<keyword evidence="3 4" id="KW-0378">Hydrolase</keyword>
<dbReference type="SUPFAM" id="SSF56784">
    <property type="entry name" value="HAD-like"/>
    <property type="match status" value="1"/>
</dbReference>
<evidence type="ECO:0000256" key="4">
    <source>
        <dbReference type="RuleBase" id="RU361117"/>
    </source>
</evidence>
<dbReference type="NCBIfam" id="TIGR00685">
    <property type="entry name" value="T6PP"/>
    <property type="match status" value="1"/>
</dbReference>
<keyword evidence="4" id="KW-0460">Magnesium</keyword>
<dbReference type="InterPro" id="IPR036412">
    <property type="entry name" value="HAD-like_sf"/>
</dbReference>
<name>A0A6G8RVL8_9GAMM</name>
<dbReference type="PANTHER" id="PTHR43768">
    <property type="entry name" value="TREHALOSE 6-PHOSPHATE PHOSPHATASE"/>
    <property type="match status" value="1"/>
</dbReference>
<evidence type="ECO:0000313" key="6">
    <source>
        <dbReference type="Proteomes" id="UP000502297"/>
    </source>
</evidence>
<dbReference type="InterPro" id="IPR006379">
    <property type="entry name" value="HAD-SF_hydro_IIB"/>
</dbReference>
<proteinExistence type="inferred from homology"/>
<dbReference type="Gene3D" id="3.30.70.1020">
    <property type="entry name" value="Trehalose-6-phosphate phosphatase related protein, domain 2"/>
    <property type="match status" value="1"/>
</dbReference>
<dbReference type="RefSeq" id="WP_166223354.1">
    <property type="nucleotide sequence ID" value="NZ_CP049801.1"/>
</dbReference>
<dbReference type="KEGG" id="asha:G8E00_07680"/>
<dbReference type="NCBIfam" id="TIGR01484">
    <property type="entry name" value="HAD-SF-IIB"/>
    <property type="match status" value="1"/>
</dbReference>
<dbReference type="GO" id="GO:0004805">
    <property type="term" value="F:trehalose-phosphatase activity"/>
    <property type="evidence" value="ECO:0007669"/>
    <property type="project" value="UniProtKB-EC"/>
</dbReference>
<protein>
    <recommendedName>
        <fullName evidence="4">Trehalose 6-phosphate phosphatase</fullName>
        <ecNumber evidence="4">3.1.3.12</ecNumber>
    </recommendedName>
</protein>
<evidence type="ECO:0000313" key="5">
    <source>
        <dbReference type="EMBL" id="QIO05838.1"/>
    </source>
</evidence>
<comment type="similarity">
    <text evidence="2 4">Belongs to the trehalose phosphatase family.</text>
</comment>
<dbReference type="Gene3D" id="3.40.50.1000">
    <property type="entry name" value="HAD superfamily/HAD-like"/>
    <property type="match status" value="1"/>
</dbReference>
<dbReference type="Proteomes" id="UP000502297">
    <property type="component" value="Chromosome"/>
</dbReference>
<dbReference type="GO" id="GO:0000287">
    <property type="term" value="F:magnesium ion binding"/>
    <property type="evidence" value="ECO:0007669"/>
    <property type="project" value="UniProtKB-ARBA"/>
</dbReference>
<sequence>MFASKDDSIHENNDYISNDFISSLALCNDIIKQFSNPQISTTQKYCLFLDIDGTISEFHPNPNLSFIASSIIEDLQILKKSEITVLFVTGRSMQDATRLLSPLDVPIAATHGLELRTQIDSHIQSPSKWQDFNKVLKDLEAACRPYPNLRIEQKKYAIALHYREAPQYADIAQDIMHQLHAKYSDLKLNQGKFVFELMLKDADKGQAILKLIDQLTLQSLIPIFIGDDQTDESGFKVIRELNGISIKVGEGATFAQYRLKDVSAVREFIHLLKTFALKQKNQIPKYLHNEEHRHV</sequence>
<accession>A0A6G8RVL8</accession>
<comment type="catalytic activity">
    <reaction evidence="4">
        <text>alpha,alpha-trehalose 6-phosphate + H2O = alpha,alpha-trehalose + phosphate</text>
        <dbReference type="Rhea" id="RHEA:23420"/>
        <dbReference type="ChEBI" id="CHEBI:15377"/>
        <dbReference type="ChEBI" id="CHEBI:16551"/>
        <dbReference type="ChEBI" id="CHEBI:43474"/>
        <dbReference type="ChEBI" id="CHEBI:58429"/>
        <dbReference type="EC" id="3.1.3.12"/>
    </reaction>
</comment>
<dbReference type="GO" id="GO:0005992">
    <property type="term" value="P:trehalose biosynthetic process"/>
    <property type="evidence" value="ECO:0007669"/>
    <property type="project" value="UniProtKB-UniPathway"/>
</dbReference>
<gene>
    <name evidence="5" type="primary">otsB</name>
    <name evidence="5" type="ORF">G8E00_07680</name>
</gene>
<evidence type="ECO:0000256" key="2">
    <source>
        <dbReference type="ARBA" id="ARBA00008770"/>
    </source>
</evidence>
<keyword evidence="4" id="KW-0479">Metal-binding</keyword>
<dbReference type="PANTHER" id="PTHR43768:SF3">
    <property type="entry name" value="TREHALOSE 6-PHOSPHATE PHOSPHATASE"/>
    <property type="match status" value="1"/>
</dbReference>
<dbReference type="AlphaFoldDB" id="A0A6G8RVL8"/>
<evidence type="ECO:0000256" key="1">
    <source>
        <dbReference type="ARBA" id="ARBA00005199"/>
    </source>
</evidence>
<dbReference type="InterPro" id="IPR003337">
    <property type="entry name" value="Trehalose_PPase"/>
</dbReference>
<organism evidence="5 6">
    <name type="scientific">Acinetobacter shaoyimingii</name>
    <dbReference type="NCBI Taxonomy" id="2715164"/>
    <lineage>
        <taxon>Bacteria</taxon>
        <taxon>Pseudomonadati</taxon>
        <taxon>Pseudomonadota</taxon>
        <taxon>Gammaproteobacteria</taxon>
        <taxon>Moraxellales</taxon>
        <taxon>Moraxellaceae</taxon>
        <taxon>Acinetobacter</taxon>
    </lineage>
</organism>
<evidence type="ECO:0000256" key="3">
    <source>
        <dbReference type="ARBA" id="ARBA00022801"/>
    </source>
</evidence>
<dbReference type="EC" id="3.1.3.12" evidence="4"/>
<keyword evidence="6" id="KW-1185">Reference proteome</keyword>
<dbReference type="InterPro" id="IPR044651">
    <property type="entry name" value="OTSB-like"/>
</dbReference>
<comment type="cofactor">
    <cofactor evidence="4">
        <name>Mg(2+)</name>
        <dbReference type="ChEBI" id="CHEBI:18420"/>
    </cofactor>
</comment>